<evidence type="ECO:0000313" key="5">
    <source>
        <dbReference type="Proteomes" id="UP000014160"/>
    </source>
</evidence>
<gene>
    <name evidence="3" type="ORF">I592_04183</name>
    <name evidence="2" type="ORF">UKC_04157</name>
</gene>
<dbReference type="Proteomes" id="UP000013750">
    <property type="component" value="Unassembled WGS sequence"/>
</dbReference>
<comment type="caution">
    <text evidence="2">The sequence shown here is derived from an EMBL/GenBank/DDBJ whole genome shotgun (WGS) entry which is preliminary data.</text>
</comment>
<dbReference type="OrthoDB" id="2200123at2"/>
<dbReference type="HOGENOM" id="CLU_186716_0_0_9"/>
<feature type="region of interest" description="Disordered" evidence="1">
    <location>
        <begin position="1"/>
        <end position="24"/>
    </location>
</feature>
<name>R2XND1_9ENTE</name>
<evidence type="ECO:0000313" key="2">
    <source>
        <dbReference type="EMBL" id="EOI51482.1"/>
    </source>
</evidence>
<evidence type="ECO:0000313" key="4">
    <source>
        <dbReference type="Proteomes" id="UP000013750"/>
    </source>
</evidence>
<reference evidence="3 5" key="2">
    <citation type="submission" date="2013-03" db="EMBL/GenBank/DDBJ databases">
        <title>The Genome Sequence of Enterococcus gilvus ATCC BAA-350 (PacBio/Illumina hybrid assembly).</title>
        <authorList>
            <consortium name="The Broad Institute Genomics Platform"/>
            <consortium name="The Broad Institute Genome Sequencing Center for Infectious Disease"/>
            <person name="Earl A."/>
            <person name="Russ C."/>
            <person name="Gilmore M."/>
            <person name="Surin D."/>
            <person name="Walker B."/>
            <person name="Young S."/>
            <person name="Zeng Q."/>
            <person name="Gargeya S."/>
            <person name="Fitzgerald M."/>
            <person name="Haas B."/>
            <person name="Abouelleil A."/>
            <person name="Allen A.W."/>
            <person name="Alvarado L."/>
            <person name="Arachchi H.M."/>
            <person name="Berlin A.M."/>
            <person name="Chapman S.B."/>
            <person name="Gainer-Dewar J."/>
            <person name="Goldberg J."/>
            <person name="Griggs A."/>
            <person name="Gujja S."/>
            <person name="Hansen M."/>
            <person name="Howarth C."/>
            <person name="Imamovic A."/>
            <person name="Ireland A."/>
            <person name="Larimer J."/>
            <person name="McCowan C."/>
            <person name="Murphy C."/>
            <person name="Pearson M."/>
            <person name="Poon T.W."/>
            <person name="Priest M."/>
            <person name="Roberts A."/>
            <person name="Saif S."/>
            <person name="Shea T."/>
            <person name="Sisk P."/>
            <person name="Sykes S."/>
            <person name="Wortman J."/>
            <person name="Nusbaum C."/>
            <person name="Birren B."/>
        </authorList>
    </citation>
    <scope>NUCLEOTIDE SEQUENCE [LARGE SCALE GENOMIC DNA]</scope>
    <source>
        <strain evidence="3 5">ATCC BAA-350</strain>
    </source>
</reference>
<dbReference type="RefSeq" id="WP_010782470.1">
    <property type="nucleotide sequence ID" value="NZ_ASWH01000005.1"/>
</dbReference>
<dbReference type="AlphaFoldDB" id="R2XND1"/>
<proteinExistence type="predicted"/>
<dbReference type="eggNOG" id="ENOG503077Z">
    <property type="taxonomic scope" value="Bacteria"/>
</dbReference>
<dbReference type="EMBL" id="ASWH01000005">
    <property type="protein sequence ID" value="EOW77207.1"/>
    <property type="molecule type" value="Genomic_DNA"/>
</dbReference>
<dbReference type="EMBL" id="AJDQ01000034">
    <property type="protein sequence ID" value="EOI51482.1"/>
    <property type="molecule type" value="Genomic_DNA"/>
</dbReference>
<reference evidence="2 4" key="1">
    <citation type="submission" date="2013-02" db="EMBL/GenBank/DDBJ databases">
        <title>The Genome Sequence of Enterococcus gilvus ATCC BAA-350.</title>
        <authorList>
            <consortium name="The Broad Institute Genome Sequencing Platform"/>
            <consortium name="The Broad Institute Genome Sequencing Center for Infectious Disease"/>
            <person name="Earl A.M."/>
            <person name="Gilmore M.S."/>
            <person name="Lebreton F."/>
            <person name="Walker B."/>
            <person name="Young S.K."/>
            <person name="Zeng Q."/>
            <person name="Gargeya S."/>
            <person name="Fitzgerald M."/>
            <person name="Haas B."/>
            <person name="Abouelleil A."/>
            <person name="Alvarado L."/>
            <person name="Arachchi H.M."/>
            <person name="Berlin A.M."/>
            <person name="Chapman S.B."/>
            <person name="Dewar J."/>
            <person name="Goldberg J."/>
            <person name="Griggs A."/>
            <person name="Gujja S."/>
            <person name="Hansen M."/>
            <person name="Howarth C."/>
            <person name="Imamovic A."/>
            <person name="Larimer J."/>
            <person name="McCowan C."/>
            <person name="Murphy C."/>
            <person name="Neiman D."/>
            <person name="Pearson M."/>
            <person name="Priest M."/>
            <person name="Roberts A."/>
            <person name="Saif S."/>
            <person name="Shea T."/>
            <person name="Sisk P."/>
            <person name="Sykes S."/>
            <person name="Wortman J."/>
            <person name="Nusbaum C."/>
            <person name="Birren B."/>
        </authorList>
    </citation>
    <scope>NUCLEOTIDE SEQUENCE [LARGE SCALE GENOMIC DNA]</scope>
    <source>
        <strain evidence="2 4">ATCC BAA-350</strain>
    </source>
</reference>
<keyword evidence="5" id="KW-1185">Reference proteome</keyword>
<protein>
    <submittedName>
        <fullName evidence="2">Uncharacterized protein</fullName>
    </submittedName>
</protein>
<feature type="compositionally biased region" description="Basic and acidic residues" evidence="1">
    <location>
        <begin position="1"/>
        <end position="10"/>
    </location>
</feature>
<evidence type="ECO:0000313" key="3">
    <source>
        <dbReference type="EMBL" id="EOW77207.1"/>
    </source>
</evidence>
<evidence type="ECO:0000256" key="1">
    <source>
        <dbReference type="SAM" id="MobiDB-lite"/>
    </source>
</evidence>
<organism evidence="2 4">
    <name type="scientific">Enterococcus gilvus ATCC BAA-350</name>
    <dbReference type="NCBI Taxonomy" id="1158614"/>
    <lineage>
        <taxon>Bacteria</taxon>
        <taxon>Bacillati</taxon>
        <taxon>Bacillota</taxon>
        <taxon>Bacilli</taxon>
        <taxon>Lactobacillales</taxon>
        <taxon>Enterococcaceae</taxon>
        <taxon>Enterococcus</taxon>
    </lineage>
</organism>
<dbReference type="PATRIC" id="fig|1158614.3.peg.4130"/>
<dbReference type="Proteomes" id="UP000014160">
    <property type="component" value="Unassembled WGS sequence"/>
</dbReference>
<sequence length="89" mass="10692">MEYKTTEAKRKANSKYRKANKEEEKVKTYRRTAKMYLTKYAELSDILLFQKTIVERVKELAADEPDRADEIRKVYLENLADQEEKLKEE</sequence>
<accession>R2XND1</accession>